<dbReference type="NCBIfam" id="TIGR04086">
    <property type="entry name" value="TIGR04086_membr"/>
    <property type="match status" value="1"/>
</dbReference>
<proteinExistence type="predicted"/>
<gene>
    <name evidence="2" type="ORF">IAC59_06230</name>
</gene>
<dbReference type="AlphaFoldDB" id="A0A9D1S561"/>
<evidence type="ECO:0000256" key="1">
    <source>
        <dbReference type="SAM" id="Phobius"/>
    </source>
</evidence>
<comment type="caution">
    <text evidence="2">The sequence shown here is derived from an EMBL/GenBank/DDBJ whole genome shotgun (WGS) entry which is preliminary data.</text>
</comment>
<dbReference type="EMBL" id="DVNK01000039">
    <property type="protein sequence ID" value="HIU46838.1"/>
    <property type="molecule type" value="Genomic_DNA"/>
</dbReference>
<protein>
    <submittedName>
        <fullName evidence="2">TIGR04086 family membrane protein</fullName>
    </submittedName>
</protein>
<sequence>MQSGIKSAALGALRGLAVAVGITALGMLALGLMAGYTAVTDDTIRLMNQCLKLASVLLGTLAAVGMGGERGLVKGMAVGALYMLLGLGILGLASGMNADWSTLAGEVLIGAAVGGAAGALLANLPARRSRRSAKA</sequence>
<reference evidence="2" key="1">
    <citation type="submission" date="2020-10" db="EMBL/GenBank/DDBJ databases">
        <authorList>
            <person name="Gilroy R."/>
        </authorList>
    </citation>
    <scope>NUCLEOTIDE SEQUENCE</scope>
    <source>
        <strain evidence="2">ChiSxjej2B14-8506</strain>
    </source>
</reference>
<feature type="transmembrane region" description="Helical" evidence="1">
    <location>
        <begin position="107"/>
        <end position="126"/>
    </location>
</feature>
<feature type="transmembrane region" description="Helical" evidence="1">
    <location>
        <begin position="76"/>
        <end position="95"/>
    </location>
</feature>
<dbReference type="InterPro" id="IPR023804">
    <property type="entry name" value="DUF3792_TM"/>
</dbReference>
<accession>A0A9D1S561</accession>
<evidence type="ECO:0000313" key="2">
    <source>
        <dbReference type="EMBL" id="HIU46838.1"/>
    </source>
</evidence>
<keyword evidence="1" id="KW-0472">Membrane</keyword>
<feature type="transmembrane region" description="Helical" evidence="1">
    <location>
        <begin position="12"/>
        <end position="34"/>
    </location>
</feature>
<keyword evidence="1" id="KW-0812">Transmembrane</keyword>
<organism evidence="2 3">
    <name type="scientific">Candidatus Fimadaptatus faecigallinarum</name>
    <dbReference type="NCBI Taxonomy" id="2840814"/>
    <lineage>
        <taxon>Bacteria</taxon>
        <taxon>Bacillati</taxon>
        <taxon>Bacillota</taxon>
        <taxon>Clostridia</taxon>
        <taxon>Eubacteriales</taxon>
        <taxon>Candidatus Fimadaptatus</taxon>
    </lineage>
</organism>
<name>A0A9D1S561_9FIRM</name>
<dbReference type="Proteomes" id="UP000824123">
    <property type="component" value="Unassembled WGS sequence"/>
</dbReference>
<dbReference type="Pfam" id="PF12670">
    <property type="entry name" value="DUF3792"/>
    <property type="match status" value="1"/>
</dbReference>
<reference evidence="2" key="2">
    <citation type="journal article" date="2021" name="PeerJ">
        <title>Extensive microbial diversity within the chicken gut microbiome revealed by metagenomics and culture.</title>
        <authorList>
            <person name="Gilroy R."/>
            <person name="Ravi A."/>
            <person name="Getino M."/>
            <person name="Pursley I."/>
            <person name="Horton D.L."/>
            <person name="Alikhan N.F."/>
            <person name="Baker D."/>
            <person name="Gharbi K."/>
            <person name="Hall N."/>
            <person name="Watson M."/>
            <person name="Adriaenssens E.M."/>
            <person name="Foster-Nyarko E."/>
            <person name="Jarju S."/>
            <person name="Secka A."/>
            <person name="Antonio M."/>
            <person name="Oren A."/>
            <person name="Chaudhuri R.R."/>
            <person name="La Ragione R."/>
            <person name="Hildebrand F."/>
            <person name="Pallen M.J."/>
        </authorList>
    </citation>
    <scope>NUCLEOTIDE SEQUENCE</scope>
    <source>
        <strain evidence="2">ChiSxjej2B14-8506</strain>
    </source>
</reference>
<evidence type="ECO:0000313" key="3">
    <source>
        <dbReference type="Proteomes" id="UP000824123"/>
    </source>
</evidence>
<keyword evidence="1" id="KW-1133">Transmembrane helix</keyword>